<dbReference type="Pfam" id="PF12773">
    <property type="entry name" value="DZR"/>
    <property type="match status" value="1"/>
</dbReference>
<dbReference type="PROSITE" id="PS50006">
    <property type="entry name" value="FHA_DOMAIN"/>
    <property type="match status" value="1"/>
</dbReference>
<reference evidence="2" key="1">
    <citation type="submission" date="2019-12" db="EMBL/GenBank/DDBJ databases">
        <title>High-Quality draft genome sequences of three cyanobacteria isolated from the limestone walls of the Old Cathedral of Coimbra.</title>
        <authorList>
            <person name="Tiago I."/>
            <person name="Soares F."/>
            <person name="Portugal A."/>
        </authorList>
    </citation>
    <scope>NUCLEOTIDE SEQUENCE [LARGE SCALE GENOMIC DNA]</scope>
    <source>
        <strain evidence="2">C</strain>
    </source>
</reference>
<protein>
    <submittedName>
        <fullName evidence="2">FHA domain-containing protein</fullName>
    </submittedName>
</protein>
<dbReference type="InterPro" id="IPR036641">
    <property type="entry name" value="HPT_dom_sf"/>
</dbReference>
<dbReference type="AlphaFoldDB" id="A0A8K1ZWS5"/>
<dbReference type="SUPFAM" id="SSF47226">
    <property type="entry name" value="Histidine-containing phosphotransfer domain, HPT domain"/>
    <property type="match status" value="1"/>
</dbReference>
<dbReference type="CDD" id="cd00060">
    <property type="entry name" value="FHA"/>
    <property type="match status" value="1"/>
</dbReference>
<name>A0A8K1ZWS5_9CYAN</name>
<dbReference type="GO" id="GO:0000160">
    <property type="term" value="P:phosphorelay signal transduction system"/>
    <property type="evidence" value="ECO:0007669"/>
    <property type="project" value="InterPro"/>
</dbReference>
<organism evidence="2 3">
    <name type="scientific">Petrachloros mirabilis ULC683</name>
    <dbReference type="NCBI Taxonomy" id="2781853"/>
    <lineage>
        <taxon>Bacteria</taxon>
        <taxon>Bacillati</taxon>
        <taxon>Cyanobacteriota</taxon>
        <taxon>Cyanophyceae</taxon>
        <taxon>Synechococcales</taxon>
        <taxon>Petrachlorosaceae</taxon>
        <taxon>Petrachloros</taxon>
        <taxon>Petrachloros mirabilis</taxon>
    </lineage>
</organism>
<dbReference type="InterPro" id="IPR025874">
    <property type="entry name" value="DZR"/>
</dbReference>
<dbReference type="SMART" id="SM00240">
    <property type="entry name" value="FHA"/>
    <property type="match status" value="1"/>
</dbReference>
<gene>
    <name evidence="2" type="ORF">GS597_01975</name>
</gene>
<dbReference type="InterPro" id="IPR000253">
    <property type="entry name" value="FHA_dom"/>
</dbReference>
<accession>A0A8K1ZWS5</accession>
<dbReference type="PANTHER" id="PTHR23308">
    <property type="entry name" value="NUCLEAR INHIBITOR OF PROTEIN PHOSPHATASE-1"/>
    <property type="match status" value="1"/>
</dbReference>
<keyword evidence="3" id="KW-1185">Reference proteome</keyword>
<dbReference type="EMBL" id="WVIC01000003">
    <property type="protein sequence ID" value="NCJ05303.1"/>
    <property type="molecule type" value="Genomic_DNA"/>
</dbReference>
<dbReference type="Gene3D" id="1.20.120.160">
    <property type="entry name" value="HPT domain"/>
    <property type="match status" value="1"/>
</dbReference>
<comment type="caution">
    <text evidence="2">The sequence shown here is derived from an EMBL/GenBank/DDBJ whole genome shotgun (WGS) entry which is preliminary data.</text>
</comment>
<dbReference type="RefSeq" id="WP_161823785.1">
    <property type="nucleotide sequence ID" value="NZ_WVIC01000003.1"/>
</dbReference>
<evidence type="ECO:0000259" key="1">
    <source>
        <dbReference type="PROSITE" id="PS50006"/>
    </source>
</evidence>
<evidence type="ECO:0000313" key="2">
    <source>
        <dbReference type="EMBL" id="NCJ05303.1"/>
    </source>
</evidence>
<evidence type="ECO:0000313" key="3">
    <source>
        <dbReference type="Proteomes" id="UP000607397"/>
    </source>
</evidence>
<dbReference type="Proteomes" id="UP000607397">
    <property type="component" value="Unassembled WGS sequence"/>
</dbReference>
<proteinExistence type="predicted"/>
<feature type="domain" description="FHA" evidence="1">
    <location>
        <begin position="113"/>
        <end position="169"/>
    </location>
</feature>
<dbReference type="Pfam" id="PF00498">
    <property type="entry name" value="FHA"/>
    <property type="match status" value="1"/>
</dbReference>
<dbReference type="SUPFAM" id="SSF49879">
    <property type="entry name" value="SMAD/FHA domain"/>
    <property type="match status" value="1"/>
</dbReference>
<dbReference type="Gene3D" id="2.60.200.20">
    <property type="match status" value="1"/>
</dbReference>
<sequence length="308" mass="33840">MLICPYCLQENADDAPHCLRCNASLSAIDRCGTCGASVLAFANFCYQCGQALPQSVAAPITARLDETWGHKTASGFLEEVDDIPATTFQAQSARLLHLQSHQFIEFPMGILEVTLGKASRQFLPDIDVHDLPGAKVVSRKHACIHIQGKSFSIEDLGSTNGTFINEVALPQGSRHPLQFGDRISFGQGDEFTLVFVRDTPVNVKHLQDVSGADPAFEQELLQSFVTYAPECIAAIKAAASQQNFLDVSNQAEQLRIASYNVGVQVIQLLSEQLNVAVKQSNYTHINPLIQNMEQEIQKVNLFLKVYYG</sequence>
<dbReference type="InterPro" id="IPR050923">
    <property type="entry name" value="Cell_Proc_Reg/RNA_Proc"/>
</dbReference>
<dbReference type="InterPro" id="IPR008984">
    <property type="entry name" value="SMAD_FHA_dom_sf"/>
</dbReference>